<evidence type="ECO:0000313" key="3">
    <source>
        <dbReference type="Proteomes" id="UP001232245"/>
    </source>
</evidence>
<name>A0ABT9Z915_9BACI</name>
<comment type="caution">
    <text evidence="2">The sequence shown here is derived from an EMBL/GenBank/DDBJ whole genome shotgun (WGS) entry which is preliminary data.</text>
</comment>
<proteinExistence type="predicted"/>
<keyword evidence="1" id="KW-0472">Membrane</keyword>
<sequence length="74" mass="8332">MPEIELFDFNSLWEFGGPFIITVIVIIVFALISLIFFSSINKGLVKEIIRIGIIVGLIVVILASFQITSYLWSL</sequence>
<accession>A0ABT9Z915</accession>
<dbReference type="RefSeq" id="WP_174879923.1">
    <property type="nucleotide sequence ID" value="NZ_CADEPK010000080.1"/>
</dbReference>
<reference evidence="2 3" key="1">
    <citation type="submission" date="2023-07" db="EMBL/GenBank/DDBJ databases">
        <title>Genomic Encyclopedia of Type Strains, Phase IV (KMG-IV): sequencing the most valuable type-strain genomes for metagenomic binning, comparative biology and taxonomic classification.</title>
        <authorList>
            <person name="Goeker M."/>
        </authorList>
    </citation>
    <scope>NUCLEOTIDE SEQUENCE [LARGE SCALE GENOMIC DNA]</scope>
    <source>
        <strain evidence="2 3">DSM 17723</strain>
    </source>
</reference>
<organism evidence="2 3">
    <name type="scientific">Metabacillus niabensis</name>
    <dbReference type="NCBI Taxonomy" id="324854"/>
    <lineage>
        <taxon>Bacteria</taxon>
        <taxon>Bacillati</taxon>
        <taxon>Bacillota</taxon>
        <taxon>Bacilli</taxon>
        <taxon>Bacillales</taxon>
        <taxon>Bacillaceae</taxon>
        <taxon>Metabacillus</taxon>
    </lineage>
</organism>
<keyword evidence="3" id="KW-1185">Reference proteome</keyword>
<protein>
    <submittedName>
        <fullName evidence="2">YccA/Bax inhibitor family protein</fullName>
    </submittedName>
</protein>
<evidence type="ECO:0000313" key="2">
    <source>
        <dbReference type="EMBL" id="MDQ0228424.1"/>
    </source>
</evidence>
<dbReference type="Proteomes" id="UP001232245">
    <property type="component" value="Unassembled WGS sequence"/>
</dbReference>
<gene>
    <name evidence="2" type="ORF">J2S02_004807</name>
</gene>
<keyword evidence="1" id="KW-0812">Transmembrane</keyword>
<evidence type="ECO:0000256" key="1">
    <source>
        <dbReference type="SAM" id="Phobius"/>
    </source>
</evidence>
<dbReference type="EMBL" id="JAUSTZ010000021">
    <property type="protein sequence ID" value="MDQ0228424.1"/>
    <property type="molecule type" value="Genomic_DNA"/>
</dbReference>
<feature type="transmembrane region" description="Helical" evidence="1">
    <location>
        <begin position="15"/>
        <end position="37"/>
    </location>
</feature>
<keyword evidence="1" id="KW-1133">Transmembrane helix</keyword>
<feature type="transmembrane region" description="Helical" evidence="1">
    <location>
        <begin position="49"/>
        <end position="72"/>
    </location>
</feature>